<keyword evidence="3" id="KW-1185">Reference proteome</keyword>
<feature type="region of interest" description="Disordered" evidence="1">
    <location>
        <begin position="59"/>
        <end position="91"/>
    </location>
</feature>
<evidence type="ECO:0000313" key="2">
    <source>
        <dbReference type="EMBL" id="MFI7873522.1"/>
    </source>
</evidence>
<name>A0ABW8BGA6_9ACTN</name>
<evidence type="ECO:0000313" key="3">
    <source>
        <dbReference type="Proteomes" id="UP001614264"/>
    </source>
</evidence>
<feature type="compositionally biased region" description="Low complexity" evidence="1">
    <location>
        <begin position="77"/>
        <end position="91"/>
    </location>
</feature>
<proteinExistence type="predicted"/>
<accession>A0ABW8BGA6</accession>
<dbReference type="EMBL" id="JBITPR010000046">
    <property type="protein sequence ID" value="MFI7873522.1"/>
    <property type="molecule type" value="Genomic_DNA"/>
</dbReference>
<organism evidence="2 3">
    <name type="scientific">Streptomyces salinarius</name>
    <dbReference type="NCBI Taxonomy" id="2762598"/>
    <lineage>
        <taxon>Bacteria</taxon>
        <taxon>Bacillati</taxon>
        <taxon>Actinomycetota</taxon>
        <taxon>Actinomycetes</taxon>
        <taxon>Kitasatosporales</taxon>
        <taxon>Streptomycetaceae</taxon>
        <taxon>Streptomyces</taxon>
    </lineage>
</organism>
<evidence type="ECO:0000256" key="1">
    <source>
        <dbReference type="SAM" id="MobiDB-lite"/>
    </source>
</evidence>
<comment type="caution">
    <text evidence="2">The sequence shown here is derived from an EMBL/GenBank/DDBJ whole genome shotgun (WGS) entry which is preliminary data.</text>
</comment>
<sequence>MDESLPRFAIEPETVIGEIVRSVDSSCATIDITALLEEVFCYRSQRRTLAEVLHTDAELLTSGRPEGPAHGGAADPRPAGQRGDGAGAAAVREVRASAAVDGLG</sequence>
<protein>
    <submittedName>
        <fullName evidence="2">Uncharacterized protein</fullName>
    </submittedName>
</protein>
<dbReference type="Proteomes" id="UP001614264">
    <property type="component" value="Unassembled WGS sequence"/>
</dbReference>
<gene>
    <name evidence="2" type="ORF">AB4829_23345</name>
</gene>
<dbReference type="RefSeq" id="WP_233644943.1">
    <property type="nucleotide sequence ID" value="NZ_JBITPR010000046.1"/>
</dbReference>
<reference evidence="2 3" key="1">
    <citation type="submission" date="2024-07" db="EMBL/GenBank/DDBJ databases">
        <title>Whole genome sequencing of Prodigiosin pigment-producing Streptomyces salinarius isolated from rhizosphere soil of Arachis hypogaea.</title>
        <authorList>
            <person name="Vidhya A."/>
            <person name="Ramya S."/>
        </authorList>
    </citation>
    <scope>NUCLEOTIDE SEQUENCE [LARGE SCALE GENOMIC DNA]</scope>
    <source>
        <strain evidence="2 3">VRMG2420</strain>
    </source>
</reference>